<dbReference type="Proteomes" id="UP001476247">
    <property type="component" value="Unassembled WGS sequence"/>
</dbReference>
<evidence type="ECO:0000313" key="1">
    <source>
        <dbReference type="EMBL" id="GAA5797986.1"/>
    </source>
</evidence>
<accession>A0ABP9XT94</accession>
<evidence type="ECO:0000313" key="2">
    <source>
        <dbReference type="Proteomes" id="UP001476247"/>
    </source>
</evidence>
<dbReference type="EMBL" id="BAABUJ010000009">
    <property type="protein sequence ID" value="GAA5797986.1"/>
    <property type="molecule type" value="Genomic_DNA"/>
</dbReference>
<protein>
    <submittedName>
        <fullName evidence="1">Uncharacterized protein</fullName>
    </submittedName>
</protein>
<name>A0ABP9XT94_9FUNG</name>
<organism evidence="1 2">
    <name type="scientific">Helicostylum pulchrum</name>
    <dbReference type="NCBI Taxonomy" id="562976"/>
    <lineage>
        <taxon>Eukaryota</taxon>
        <taxon>Fungi</taxon>
        <taxon>Fungi incertae sedis</taxon>
        <taxon>Mucoromycota</taxon>
        <taxon>Mucoromycotina</taxon>
        <taxon>Mucoromycetes</taxon>
        <taxon>Mucorales</taxon>
        <taxon>Mucorineae</taxon>
        <taxon>Mucoraceae</taxon>
        <taxon>Helicostylum</taxon>
    </lineage>
</organism>
<comment type="caution">
    <text evidence="1">The sequence shown here is derived from an EMBL/GenBank/DDBJ whole genome shotgun (WGS) entry which is preliminary data.</text>
</comment>
<keyword evidence="2" id="KW-1185">Reference proteome</keyword>
<proteinExistence type="predicted"/>
<gene>
    <name evidence="1" type="ORF">HPULCUR_003384</name>
</gene>
<reference evidence="1 2" key="1">
    <citation type="submission" date="2024-04" db="EMBL/GenBank/DDBJ databases">
        <title>genome sequences of Mucor flavus KT1a and Helicostylum pulchrum KT1b strains isolation_sourced from the surface of a dry-aged beef.</title>
        <authorList>
            <person name="Toyotome T."/>
            <person name="Hosono M."/>
            <person name="Torimaru M."/>
            <person name="Fukuda K."/>
            <person name="Mikami N."/>
        </authorList>
    </citation>
    <scope>NUCLEOTIDE SEQUENCE [LARGE SCALE GENOMIC DNA]</scope>
    <source>
        <strain evidence="1 2">KT1b</strain>
    </source>
</reference>
<sequence>MSTTTQFTLDKFKFHLELYNRYQDLGEVDIDIQDDRKYLDLPQQNQVINSADIDVEDVLSKSPVMVNNTTMSQYQNAFNLHAGKSDQLQKFYSSKERAIVDIKRDSKT</sequence>